<protein>
    <submittedName>
        <fullName evidence="3">Uncharacterized protein</fullName>
    </submittedName>
</protein>
<comment type="caution">
    <text evidence="3">The sequence shown here is derived from an EMBL/GenBank/DDBJ whole genome shotgun (WGS) entry which is preliminary data.</text>
</comment>
<organism evidence="3 4">
    <name type="scientific">Taxus chinensis</name>
    <name type="common">Chinese yew</name>
    <name type="synonym">Taxus wallichiana var. chinensis</name>
    <dbReference type="NCBI Taxonomy" id="29808"/>
    <lineage>
        <taxon>Eukaryota</taxon>
        <taxon>Viridiplantae</taxon>
        <taxon>Streptophyta</taxon>
        <taxon>Embryophyta</taxon>
        <taxon>Tracheophyta</taxon>
        <taxon>Spermatophyta</taxon>
        <taxon>Pinopsida</taxon>
        <taxon>Pinidae</taxon>
        <taxon>Conifers II</taxon>
        <taxon>Cupressales</taxon>
        <taxon>Taxaceae</taxon>
        <taxon>Taxus</taxon>
    </lineage>
</organism>
<feature type="non-terminal residue" evidence="3">
    <location>
        <position position="145"/>
    </location>
</feature>
<evidence type="ECO:0000313" key="4">
    <source>
        <dbReference type="Proteomes" id="UP000824469"/>
    </source>
</evidence>
<evidence type="ECO:0000256" key="1">
    <source>
        <dbReference type="SAM" id="MobiDB-lite"/>
    </source>
</evidence>
<proteinExistence type="predicted"/>
<evidence type="ECO:0000313" key="3">
    <source>
        <dbReference type="EMBL" id="KAH9305317.1"/>
    </source>
</evidence>
<dbReference type="EMBL" id="JAHRHJ020000008">
    <property type="protein sequence ID" value="KAH9305317.1"/>
    <property type="molecule type" value="Genomic_DNA"/>
</dbReference>
<feature type="non-terminal residue" evidence="3">
    <location>
        <position position="1"/>
    </location>
</feature>
<dbReference type="Proteomes" id="UP000824469">
    <property type="component" value="Unassembled WGS sequence"/>
</dbReference>
<dbReference type="AlphaFoldDB" id="A0AA38KU89"/>
<sequence length="145" mass="15854">GTGFAEESEAVDPKLKKYLLDEKIKLPEKTGGENSLRVKAILGYAQMEEELRGKGINMNHIRSCKFRDPMSPNVSQNVAKVEDQIDSTDSSVQQETDEPTLEENIGRTAFVNGLASLFLNSFVSSPITVGISGEWGMGNSSVMLQ</sequence>
<accession>A0AA38KU89</accession>
<evidence type="ECO:0000313" key="2">
    <source>
        <dbReference type="EMBL" id="KAH9295769.1"/>
    </source>
</evidence>
<gene>
    <name evidence="3" type="ORF">KI387_009721</name>
    <name evidence="2" type="ORF">KI387_039357</name>
</gene>
<reference evidence="3 4" key="1">
    <citation type="journal article" date="2021" name="Nat. Plants">
        <title>The Taxus genome provides insights into paclitaxel biosynthesis.</title>
        <authorList>
            <person name="Xiong X."/>
            <person name="Gou J."/>
            <person name="Liao Q."/>
            <person name="Li Y."/>
            <person name="Zhou Q."/>
            <person name="Bi G."/>
            <person name="Li C."/>
            <person name="Du R."/>
            <person name="Wang X."/>
            <person name="Sun T."/>
            <person name="Guo L."/>
            <person name="Liang H."/>
            <person name="Lu P."/>
            <person name="Wu Y."/>
            <person name="Zhang Z."/>
            <person name="Ro D.K."/>
            <person name="Shang Y."/>
            <person name="Huang S."/>
            <person name="Yan J."/>
        </authorList>
    </citation>
    <scope>NUCLEOTIDE SEQUENCE [LARGE SCALE GENOMIC DNA]</scope>
    <source>
        <strain evidence="3">Ta-2019</strain>
    </source>
</reference>
<dbReference type="EMBL" id="JAHRHJ020000011">
    <property type="protein sequence ID" value="KAH9295769.1"/>
    <property type="molecule type" value="Genomic_DNA"/>
</dbReference>
<name>A0AA38KU89_TAXCH</name>
<feature type="region of interest" description="Disordered" evidence="1">
    <location>
        <begin position="81"/>
        <end position="100"/>
    </location>
</feature>
<keyword evidence="4" id="KW-1185">Reference proteome</keyword>